<protein>
    <submittedName>
        <fullName evidence="1">Uncharacterized protein</fullName>
    </submittedName>
</protein>
<dbReference type="EMBL" id="JAGKQM010000014">
    <property type="protein sequence ID" value="KAH0884955.1"/>
    <property type="molecule type" value="Genomic_DNA"/>
</dbReference>
<comment type="caution">
    <text evidence="1">The sequence shown here is derived from an EMBL/GenBank/DDBJ whole genome shotgun (WGS) entry which is preliminary data.</text>
</comment>
<name>A0ABQ7ZXH8_BRANA</name>
<evidence type="ECO:0000313" key="2">
    <source>
        <dbReference type="Proteomes" id="UP000824890"/>
    </source>
</evidence>
<reference evidence="1 2" key="1">
    <citation type="submission" date="2021-05" db="EMBL/GenBank/DDBJ databases">
        <title>Genome Assembly of Synthetic Allotetraploid Brassica napus Reveals Homoeologous Exchanges between Subgenomes.</title>
        <authorList>
            <person name="Davis J.T."/>
        </authorList>
    </citation>
    <scope>NUCLEOTIDE SEQUENCE [LARGE SCALE GENOMIC DNA]</scope>
    <source>
        <strain evidence="2">cv. Da-Ae</strain>
        <tissue evidence="1">Seedling</tissue>
    </source>
</reference>
<keyword evidence="2" id="KW-1185">Reference proteome</keyword>
<accession>A0ABQ7ZXH8</accession>
<dbReference type="Proteomes" id="UP000824890">
    <property type="component" value="Unassembled WGS sequence"/>
</dbReference>
<evidence type="ECO:0000313" key="1">
    <source>
        <dbReference type="EMBL" id="KAH0884955.1"/>
    </source>
</evidence>
<organism evidence="1 2">
    <name type="scientific">Brassica napus</name>
    <name type="common">Rape</name>
    <dbReference type="NCBI Taxonomy" id="3708"/>
    <lineage>
        <taxon>Eukaryota</taxon>
        <taxon>Viridiplantae</taxon>
        <taxon>Streptophyta</taxon>
        <taxon>Embryophyta</taxon>
        <taxon>Tracheophyta</taxon>
        <taxon>Spermatophyta</taxon>
        <taxon>Magnoliopsida</taxon>
        <taxon>eudicotyledons</taxon>
        <taxon>Gunneridae</taxon>
        <taxon>Pentapetalae</taxon>
        <taxon>rosids</taxon>
        <taxon>malvids</taxon>
        <taxon>Brassicales</taxon>
        <taxon>Brassicaceae</taxon>
        <taxon>Brassiceae</taxon>
        <taxon>Brassica</taxon>
    </lineage>
</organism>
<proteinExistence type="predicted"/>
<sequence length="41" mass="4950">MLQKKQRRRSFTRKKVIMDKESAGFVILVLIKRRIEFLASQ</sequence>
<gene>
    <name evidence="1" type="ORF">HID58_061051</name>
</gene>